<reference evidence="1 2" key="2">
    <citation type="submission" date="2011-11" db="EMBL/GenBank/DDBJ databases">
        <authorList>
            <consortium name="US DOE Joint Genome Institute"/>
            <person name="Lucas S."/>
            <person name="Han J."/>
            <person name="Lapidus A."/>
            <person name="Cheng J.-F."/>
            <person name="Goodwin L."/>
            <person name="Pitluck S."/>
            <person name="Peters L."/>
            <person name="Ovchinnikova G."/>
            <person name="Zhang X."/>
            <person name="Detter J.C."/>
            <person name="Han C."/>
            <person name="Tapia R."/>
            <person name="Land M."/>
            <person name="Hauser L."/>
            <person name="Kyrpides N."/>
            <person name="Ivanova N."/>
            <person name="Pagani I."/>
            <person name="Vogl K."/>
            <person name="Liu Z."/>
            <person name="Overmann J."/>
            <person name="Frigaard N.-U."/>
            <person name="Bryant D."/>
            <person name="Woyke T."/>
        </authorList>
    </citation>
    <scope>NUCLEOTIDE SEQUENCE [LARGE SCALE GENOMIC DNA]</scope>
    <source>
        <strain evidence="1 2">970</strain>
    </source>
</reference>
<dbReference type="NCBIfam" id="TIGR04326">
    <property type="entry name" value="O_ant_LIC13510"/>
    <property type="match status" value="1"/>
</dbReference>
<dbReference type="HOGENOM" id="CLU_430035_0_0_6"/>
<protein>
    <submittedName>
        <fullName evidence="1">Uncharacterized protein</fullName>
    </submittedName>
</protein>
<keyword evidence="2" id="KW-1185">Reference proteome</keyword>
<dbReference type="EMBL" id="JH603169">
    <property type="protein sequence ID" value="EIC22325.1"/>
    <property type="molecule type" value="Genomic_DNA"/>
</dbReference>
<dbReference type="InterPro" id="IPR027613">
    <property type="entry name" value="O_ant_LIC13510"/>
</dbReference>
<evidence type="ECO:0000313" key="1">
    <source>
        <dbReference type="EMBL" id="EIC22325.1"/>
    </source>
</evidence>
<dbReference type="AlphaFoldDB" id="H8Z0B7"/>
<dbReference type="Proteomes" id="UP000002964">
    <property type="component" value="Unassembled WGS sequence"/>
</dbReference>
<evidence type="ECO:0000313" key="2">
    <source>
        <dbReference type="Proteomes" id="UP000002964"/>
    </source>
</evidence>
<gene>
    <name evidence="1" type="ORF">Thi970DRAFT_02578</name>
</gene>
<proteinExistence type="predicted"/>
<organism evidence="1 2">
    <name type="scientific">Thiorhodovibrio frisius</name>
    <dbReference type="NCBI Taxonomy" id="631362"/>
    <lineage>
        <taxon>Bacteria</taxon>
        <taxon>Pseudomonadati</taxon>
        <taxon>Pseudomonadota</taxon>
        <taxon>Gammaproteobacteria</taxon>
        <taxon>Chromatiales</taxon>
        <taxon>Chromatiaceae</taxon>
        <taxon>Thiorhodovibrio</taxon>
    </lineage>
</organism>
<reference evidence="2" key="1">
    <citation type="submission" date="2011-06" db="EMBL/GenBank/DDBJ databases">
        <authorList>
            <consortium name="US DOE Joint Genome Institute (JGI-PGF)"/>
            <person name="Lucas S."/>
            <person name="Han J."/>
            <person name="Lapidus A."/>
            <person name="Cheng J.-F."/>
            <person name="Goodwin L."/>
            <person name="Pitluck S."/>
            <person name="Peters L."/>
            <person name="Land M.L."/>
            <person name="Hauser L."/>
            <person name="Vogl K."/>
            <person name="Liu Z."/>
            <person name="Overmann J."/>
            <person name="Frigaard N.-U."/>
            <person name="Bryant D.A."/>
            <person name="Woyke T.J."/>
        </authorList>
    </citation>
    <scope>NUCLEOTIDE SEQUENCE [LARGE SCALE GENOMIC DNA]</scope>
    <source>
        <strain evidence="2">970</strain>
    </source>
</reference>
<dbReference type="STRING" id="631362.Thi970DRAFT_02578"/>
<name>H8Z0B7_9GAMM</name>
<accession>H8Z0B7</accession>
<sequence>MLWKSDAWKDITGARCINNIVEENSDEVRQAYLAFVFLLGRSQVRGMKVIEHLRLRDFLSAWWLLPIAEKDNLLGSKYINQVIRLLALELIVLPELNLGSLTYDGGQADVAECLSGWCKEVGVQFQWLKEGKQFAKKRKTFFIIGVRWYKDCLRKIGRAYTYYVRRKVPTLFDLYGGSVWYRIFHFLGVRGCELKSWKNQKSGILAVSYLGEVNHNRLKDGKFESAYWGALPWHLRAEKRPTRWLHIFVPCSTVPTVDAAKEIIAMLNKRSEGTELHVLLDAFVSAKVLRRTARDWCALCLAFLRMGSVRHLFRPEHSKINLWPILKRDFRIGFLFGRAGQNCLSLNLFEAALDGIDRQHTGIFLLENYGWEKALISAWLSNGHGRLIGFCHSTIRYWDLRYFHDYREYLQADVLSMPLPSIFAIGSPSGKILLEGSGAPKKKLHDVEALRYGYLTGKGETSITLHREVPDESKTGSWHRTIRSALFLGDISAVSTRTSLQVVESTINSFPDITVTLRFHPACPLRCPKNEQFAMAKANQPVGKLISEFDIAIAAGATSAAVDAYCSGLKVLVWLGPDEFNTSPLRGFPGVFFFSTSNDLIKIFKNAELKVMSLKADRQDFFLLNDRLPRWRRILSAPPDL</sequence>
<dbReference type="eggNOG" id="ENOG50335A6">
    <property type="taxonomic scope" value="Bacteria"/>
</dbReference>